<dbReference type="OrthoDB" id="5970528at2759"/>
<gene>
    <name evidence="1" type="ORF">Fcan01_23439</name>
</gene>
<evidence type="ECO:0000313" key="1">
    <source>
        <dbReference type="EMBL" id="OXA41783.1"/>
    </source>
</evidence>
<organism evidence="1 2">
    <name type="scientific">Folsomia candida</name>
    <name type="common">Springtail</name>
    <dbReference type="NCBI Taxonomy" id="158441"/>
    <lineage>
        <taxon>Eukaryota</taxon>
        <taxon>Metazoa</taxon>
        <taxon>Ecdysozoa</taxon>
        <taxon>Arthropoda</taxon>
        <taxon>Hexapoda</taxon>
        <taxon>Collembola</taxon>
        <taxon>Entomobryomorpha</taxon>
        <taxon>Isotomoidea</taxon>
        <taxon>Isotomidae</taxon>
        <taxon>Proisotominae</taxon>
        <taxon>Folsomia</taxon>
    </lineage>
</organism>
<proteinExistence type="predicted"/>
<reference evidence="1 2" key="1">
    <citation type="submission" date="2015-12" db="EMBL/GenBank/DDBJ databases">
        <title>The genome of Folsomia candida.</title>
        <authorList>
            <person name="Faddeeva A."/>
            <person name="Derks M.F."/>
            <person name="Anvar Y."/>
            <person name="Smit S."/>
            <person name="Van Straalen N."/>
            <person name="Roelofs D."/>
        </authorList>
    </citation>
    <scope>NUCLEOTIDE SEQUENCE [LARGE SCALE GENOMIC DNA]</scope>
    <source>
        <strain evidence="1 2">VU population</strain>
        <tissue evidence="1">Whole body</tissue>
    </source>
</reference>
<comment type="caution">
    <text evidence="1">The sequence shown here is derived from an EMBL/GenBank/DDBJ whole genome shotgun (WGS) entry which is preliminary data.</text>
</comment>
<sequence length="554" mass="64232">MAFPIHHVMQTEEEVGPLDAVDQAVLDRILELFSTPYPQLTRPQVLMLETIVAATKEAQVPFSHIFQPDDILYDDTMGIDDDVPLANIIIPRSVQLYSLAPFIRTIKGQQPIGHTITDSVADQMRDLWNTYSRARGDEDGQNHTQEDVLEFVNFLELLTGDPLGLPLISLRGAECHVLYDHEANCFRQIYNKGRFMLCRSPACFRSEKEVISVHFSNCSRHYATDMHVVLEITRVEEDDDGEEKIGNHPYRYVQFQVSANLEWNNARMMKYLQNVWRQHKASYTPNVASVVTEAWIFTEYQAAVEKIACLQFCHLIFALNDSNYEFVSDHIVLPVNLHDQLSTLLNSMGVTISLEGIVSDEDLQSIGLSDLFGVPFNEESLQESKIVLYRESNMHFEYRGLTMDWGKKRFYEKHVHKTLLFACKERGHRFNFEPRRILFDRDDMEKAEFFTILGSVIVGYLHAPRPDNRQDFVNVNCRLDTRFLSNRRPNSDTFKAPLEEYEHGGNRDDDFNYEDEGAIYDNQHLTDLELLLQWIANEYRCRVIITVKPEEVDQ</sequence>
<keyword evidence="2" id="KW-1185">Reference proteome</keyword>
<dbReference type="AlphaFoldDB" id="A0A226D9F6"/>
<dbReference type="EMBL" id="LNIX01000028">
    <property type="protein sequence ID" value="OXA41783.1"/>
    <property type="molecule type" value="Genomic_DNA"/>
</dbReference>
<name>A0A226D9F6_FOLCA</name>
<protein>
    <submittedName>
        <fullName evidence="1">Uncharacterized protein</fullName>
    </submittedName>
</protein>
<accession>A0A226D9F6</accession>
<evidence type="ECO:0000313" key="2">
    <source>
        <dbReference type="Proteomes" id="UP000198287"/>
    </source>
</evidence>
<dbReference type="Proteomes" id="UP000198287">
    <property type="component" value="Unassembled WGS sequence"/>
</dbReference>